<feature type="domain" description="SPOR" evidence="2">
    <location>
        <begin position="101"/>
        <end position="165"/>
    </location>
</feature>
<dbReference type="EMBL" id="CP002961">
    <property type="protein sequence ID" value="AFK03052.1"/>
    <property type="molecule type" value="Genomic_DNA"/>
</dbReference>
<protein>
    <submittedName>
        <fullName evidence="3">Sporulation domain-containing protein</fullName>
    </submittedName>
</protein>
<keyword evidence="4" id="KW-1185">Reference proteome</keyword>
<keyword evidence="1" id="KW-0732">Signal</keyword>
<feature type="chain" id="PRO_5045428935" evidence="1">
    <location>
        <begin position="20"/>
        <end position="184"/>
    </location>
</feature>
<accession>A0ABM5N0V9</accession>
<name>A0ABM5N0V9_EMTOG</name>
<dbReference type="Proteomes" id="UP000002875">
    <property type="component" value="Chromosome"/>
</dbReference>
<dbReference type="InterPro" id="IPR007730">
    <property type="entry name" value="SPOR-like_dom"/>
</dbReference>
<organism evidence="3 4">
    <name type="scientific">Emticicia oligotrophica (strain DSM 17448 / CIP 109782 / MTCC 6937 / GPTSA100-15)</name>
    <dbReference type="NCBI Taxonomy" id="929562"/>
    <lineage>
        <taxon>Bacteria</taxon>
        <taxon>Pseudomonadati</taxon>
        <taxon>Bacteroidota</taxon>
        <taxon>Cytophagia</taxon>
        <taxon>Cytophagales</taxon>
        <taxon>Leadbetterellaceae</taxon>
        <taxon>Emticicia</taxon>
    </lineage>
</organism>
<dbReference type="RefSeq" id="WP_015028750.1">
    <property type="nucleotide sequence ID" value="NC_018748.1"/>
</dbReference>
<evidence type="ECO:0000313" key="3">
    <source>
        <dbReference type="EMBL" id="AFK03052.1"/>
    </source>
</evidence>
<reference evidence="3 4" key="1">
    <citation type="submission" date="2011-07" db="EMBL/GenBank/DDBJ databases">
        <title>The complete genome of chromosome of Emticicia oligotrophica DSM 17448.</title>
        <authorList>
            <consortium name="US DOE Joint Genome Institute (JGI-PGF)"/>
            <person name="Lucas S."/>
            <person name="Han J."/>
            <person name="Lapidus A."/>
            <person name="Bruce D."/>
            <person name="Goodwin L."/>
            <person name="Pitluck S."/>
            <person name="Peters L."/>
            <person name="Kyrpides N."/>
            <person name="Mavromatis K."/>
            <person name="Ivanova N."/>
            <person name="Ovchinnikova G."/>
            <person name="Teshima H."/>
            <person name="Detter J.C."/>
            <person name="Tapia R."/>
            <person name="Han C."/>
            <person name="Land M."/>
            <person name="Hauser L."/>
            <person name="Markowitz V."/>
            <person name="Cheng J.-F."/>
            <person name="Hugenholtz P."/>
            <person name="Woyke T."/>
            <person name="Wu D."/>
            <person name="Tindall B."/>
            <person name="Pomrenke H."/>
            <person name="Brambilla E."/>
            <person name="Klenk H.-P."/>
            <person name="Eisen J.A."/>
        </authorList>
    </citation>
    <scope>NUCLEOTIDE SEQUENCE [LARGE SCALE GENOMIC DNA]</scope>
    <source>
        <strain evidence="3 4">DSM 17448</strain>
    </source>
</reference>
<evidence type="ECO:0000259" key="2">
    <source>
        <dbReference type="Pfam" id="PF05036"/>
    </source>
</evidence>
<evidence type="ECO:0000256" key="1">
    <source>
        <dbReference type="SAM" id="SignalP"/>
    </source>
</evidence>
<dbReference type="Pfam" id="PF05036">
    <property type="entry name" value="SPOR"/>
    <property type="match status" value="1"/>
</dbReference>
<evidence type="ECO:0000313" key="4">
    <source>
        <dbReference type="Proteomes" id="UP000002875"/>
    </source>
</evidence>
<sequence>MKIFSKVILCVCLSIVVGACSRSASPSKNTNIAIGDYEEDLSAVRVKYEAKPTTTIPTETKVVVKDKSTTAIATLPQQVNTQVDIALDSIAVRNKNIRYASGYRIQVYVGNDRREVDEAKAFIYQSFPELNTYLSYSQPTYKLKAGDFTSKLDAERYYSQIKQRYSMAMMVSERIDIKKSMQTN</sequence>
<dbReference type="PROSITE" id="PS51257">
    <property type="entry name" value="PROKAR_LIPOPROTEIN"/>
    <property type="match status" value="1"/>
</dbReference>
<proteinExistence type="predicted"/>
<gene>
    <name evidence="3" type="ordered locus">Emtol_1912</name>
</gene>
<feature type="signal peptide" evidence="1">
    <location>
        <begin position="1"/>
        <end position="19"/>
    </location>
</feature>